<name>A0A8S5T8L1_9CAUD</name>
<dbReference type="InterPro" id="IPR047008">
    <property type="entry name" value="XRN1_SH3_sf"/>
</dbReference>
<dbReference type="EMBL" id="BK032770">
    <property type="protein sequence ID" value="DAF59464.1"/>
    <property type="molecule type" value="Genomic_DNA"/>
</dbReference>
<organism evidence="2">
    <name type="scientific">Caudovirales sp. ctIZM3</name>
    <dbReference type="NCBI Taxonomy" id="2827633"/>
    <lineage>
        <taxon>Viruses</taxon>
        <taxon>Duplodnaviria</taxon>
        <taxon>Heunggongvirae</taxon>
        <taxon>Uroviricota</taxon>
        <taxon>Caudoviricetes</taxon>
    </lineage>
</organism>
<dbReference type="InterPro" id="IPR041385">
    <property type="entry name" value="SH3_12"/>
</dbReference>
<proteinExistence type="predicted"/>
<dbReference type="Gene3D" id="2.30.30.750">
    <property type="match status" value="1"/>
</dbReference>
<evidence type="ECO:0000259" key="1">
    <source>
        <dbReference type="Pfam" id="PF18129"/>
    </source>
</evidence>
<sequence>MATFKVGDRVRCVESFGNDKIVGKLGTIIAKGIGSASWGVFFDKYINGHSLDGKCEAGYGWWIPEGMLEKVRNDNDNDSKIIIMANDSTVTAKLVSGKISVAAATAKCSPEDDFNLLVGAQIALQRLAEQQNAKIVVNTKAFGKDIELI</sequence>
<reference evidence="2" key="1">
    <citation type="journal article" date="2021" name="Proc. Natl. Acad. Sci. U.S.A.">
        <title>A Catalog of Tens of Thousands of Viruses from Human Metagenomes Reveals Hidden Associations with Chronic Diseases.</title>
        <authorList>
            <person name="Tisza M.J."/>
            <person name="Buck C.B."/>
        </authorList>
    </citation>
    <scope>NUCLEOTIDE SEQUENCE</scope>
    <source>
        <strain evidence="2">CtIZM3</strain>
    </source>
</reference>
<dbReference type="Pfam" id="PF18129">
    <property type="entry name" value="SH3_12"/>
    <property type="match status" value="1"/>
</dbReference>
<evidence type="ECO:0000313" key="2">
    <source>
        <dbReference type="EMBL" id="DAF59464.1"/>
    </source>
</evidence>
<accession>A0A8S5T8L1</accession>
<protein>
    <submittedName>
        <fullName evidence="2">SH3-like domain protein</fullName>
    </submittedName>
</protein>
<feature type="domain" description="5'-3' exoribonuclease 1 SH3-like" evidence="1">
    <location>
        <begin position="2"/>
        <end position="64"/>
    </location>
</feature>